<dbReference type="InterPro" id="IPR002711">
    <property type="entry name" value="HNH"/>
</dbReference>
<evidence type="ECO:0000259" key="1">
    <source>
        <dbReference type="Pfam" id="PF01844"/>
    </source>
</evidence>
<comment type="caution">
    <text evidence="2">The sequence shown here is derived from an EMBL/GenBank/DDBJ whole genome shotgun (WGS) entry which is preliminary data.</text>
</comment>
<dbReference type="Pfam" id="PF01844">
    <property type="entry name" value="HNH"/>
    <property type="match status" value="1"/>
</dbReference>
<dbReference type="EMBL" id="DSPX01000007">
    <property type="protein sequence ID" value="HGF99267.1"/>
    <property type="molecule type" value="Genomic_DNA"/>
</dbReference>
<protein>
    <submittedName>
        <fullName evidence="2">HNH endonuclease</fullName>
    </submittedName>
</protein>
<dbReference type="GO" id="GO:0008270">
    <property type="term" value="F:zinc ion binding"/>
    <property type="evidence" value="ECO:0007669"/>
    <property type="project" value="InterPro"/>
</dbReference>
<sequence length="91" mass="10433">MPCQLCDREVNKLTLHHLIPKQKGGKKGETIEICSACHHQIHALFDNTRLAQELNTIEKLQNEPQLGKFLAWVRKQNPDKRVRVHGSKTVS</sequence>
<feature type="domain" description="HNH" evidence="1">
    <location>
        <begin position="3"/>
        <end position="43"/>
    </location>
</feature>
<dbReference type="GO" id="GO:0004519">
    <property type="term" value="F:endonuclease activity"/>
    <property type="evidence" value="ECO:0007669"/>
    <property type="project" value="UniProtKB-KW"/>
</dbReference>
<keyword evidence="2" id="KW-0255">Endonuclease</keyword>
<reference evidence="2" key="1">
    <citation type="journal article" date="2020" name="mSystems">
        <title>Genome- and Community-Level Interaction Insights into Carbon Utilization and Element Cycling Functions of Hydrothermarchaeota in Hydrothermal Sediment.</title>
        <authorList>
            <person name="Zhou Z."/>
            <person name="Liu Y."/>
            <person name="Xu W."/>
            <person name="Pan J."/>
            <person name="Luo Z.H."/>
            <person name="Li M."/>
        </authorList>
    </citation>
    <scope>NUCLEOTIDE SEQUENCE [LARGE SCALE GENOMIC DNA]</scope>
    <source>
        <strain evidence="2">SpSt-374</strain>
    </source>
</reference>
<gene>
    <name evidence="2" type="ORF">ENR15_00965</name>
</gene>
<dbReference type="PANTHER" id="PTHR37827:SF1">
    <property type="entry name" value="HNH DOMAIN-CONTAINING PROTEIN"/>
    <property type="match status" value="1"/>
</dbReference>
<evidence type="ECO:0000313" key="2">
    <source>
        <dbReference type="EMBL" id="HGF99267.1"/>
    </source>
</evidence>
<keyword evidence="2" id="KW-0378">Hydrolase</keyword>
<accession>A0A7C3ZTJ4</accession>
<keyword evidence="2" id="KW-0540">Nuclease</keyword>
<proteinExistence type="predicted"/>
<dbReference type="AlphaFoldDB" id="A0A7C3ZTJ4"/>
<name>A0A7C3ZTJ4_9CYAN</name>
<dbReference type="GO" id="GO:0003676">
    <property type="term" value="F:nucleic acid binding"/>
    <property type="evidence" value="ECO:0007669"/>
    <property type="project" value="InterPro"/>
</dbReference>
<organism evidence="2">
    <name type="scientific">Planktothricoides sp. SpSt-374</name>
    <dbReference type="NCBI Taxonomy" id="2282167"/>
    <lineage>
        <taxon>Bacteria</taxon>
        <taxon>Bacillati</taxon>
        <taxon>Cyanobacteriota</taxon>
        <taxon>Cyanophyceae</taxon>
        <taxon>Oscillatoriophycideae</taxon>
        <taxon>Oscillatoriales</taxon>
        <taxon>Oscillatoriaceae</taxon>
        <taxon>Planktothricoides</taxon>
    </lineage>
</organism>
<dbReference type="PANTHER" id="PTHR37827">
    <property type="entry name" value="TUDOR DOMAIN-CONTAINING PROTEIN"/>
    <property type="match status" value="1"/>
</dbReference>